<proteinExistence type="inferred from homology"/>
<evidence type="ECO:0000256" key="1">
    <source>
        <dbReference type="ARBA" id="ARBA00004561"/>
    </source>
</evidence>
<dbReference type="RefSeq" id="WP_123756149.1">
    <property type="nucleotide sequence ID" value="NZ_JARXNK020000106.1"/>
</dbReference>
<keyword evidence="3 5" id="KW-0732">Signal</keyword>
<keyword evidence="4" id="KW-0281">Fimbrium</keyword>
<protein>
    <submittedName>
        <fullName evidence="7">Fimbrial protein</fullName>
    </submittedName>
</protein>
<dbReference type="InterPro" id="IPR050263">
    <property type="entry name" value="Bact_Fimbrial_Adh_Pro"/>
</dbReference>
<reference evidence="7 8" key="1">
    <citation type="submission" date="2024-04" db="EMBL/GenBank/DDBJ databases">
        <title>Two novel Raoultella species associated with bleeding cankers of broadleaf hosts, Raoultella scottia sp. nov. and Raoultella lignicola sp. nov.</title>
        <authorList>
            <person name="Brady C.L."/>
        </authorList>
    </citation>
    <scope>NUCLEOTIDE SEQUENCE [LARGE SCALE GENOMIC DNA]</scope>
    <source>
        <strain evidence="7 8">TW_WC1a.1</strain>
    </source>
</reference>
<gene>
    <name evidence="7" type="ORF">QFI96_024620</name>
</gene>
<evidence type="ECO:0000256" key="5">
    <source>
        <dbReference type="SAM" id="SignalP"/>
    </source>
</evidence>
<dbReference type="PANTHER" id="PTHR33420">
    <property type="entry name" value="FIMBRIAL SUBUNIT ELFA-RELATED"/>
    <property type="match status" value="1"/>
</dbReference>
<dbReference type="Gene3D" id="2.60.40.3310">
    <property type="match status" value="1"/>
</dbReference>
<evidence type="ECO:0000313" key="7">
    <source>
        <dbReference type="EMBL" id="MEL0554868.1"/>
    </source>
</evidence>
<name>A0ABU9FEQ1_9ENTR</name>
<evidence type="ECO:0000313" key="8">
    <source>
        <dbReference type="Proteomes" id="UP001312893"/>
    </source>
</evidence>
<dbReference type="EMBL" id="JARXNK020000106">
    <property type="protein sequence ID" value="MEL0554868.1"/>
    <property type="molecule type" value="Genomic_DNA"/>
</dbReference>
<keyword evidence="8" id="KW-1185">Reference proteome</keyword>
<dbReference type="InterPro" id="IPR000259">
    <property type="entry name" value="Adhesion_dom_fimbrial"/>
</dbReference>
<sequence length="384" mass="39467">MNRRMDVLTAFAIMIAGLAGRNALASCQIGEPAEGKPSLTAPAISVVPLAASISAPADLPVGTVLYRGAFQAIWRVSIICTQSGAFYRQLKVIDSGADIGSVDDFNVPATLIPSGSRVYTTSLPGVGVAFNTGAQGNDLVSAASCSDSINCSFVGAVSTGEVIGAEYTLSVLLIKTASGPVTPGMINGESLPSFERLYGQADSMVVVQKSSLKGSVTVTAPTCTTPDVKVMMGTWDASQFAGKGSGTEWQDASIRMTGCGQFHGYYAGHTQVNGGAVSSNGPATQNQYTFKLTPLTTIIDNTSGIMAVDAGESSAGGVGIQIGIGSLTSAASNFIRFNRGYSANLPVNGFTSMSIPLAARYVQTGERITGGTANGKVTFTVQYK</sequence>
<dbReference type="Proteomes" id="UP001312893">
    <property type="component" value="Unassembled WGS sequence"/>
</dbReference>
<evidence type="ECO:0000256" key="2">
    <source>
        <dbReference type="ARBA" id="ARBA00006671"/>
    </source>
</evidence>
<evidence type="ECO:0000256" key="3">
    <source>
        <dbReference type="ARBA" id="ARBA00022729"/>
    </source>
</evidence>
<evidence type="ECO:0000259" key="6">
    <source>
        <dbReference type="Pfam" id="PF00419"/>
    </source>
</evidence>
<feature type="domain" description="Fimbrial-type adhesion" evidence="6">
    <location>
        <begin position="212"/>
        <end position="384"/>
    </location>
</feature>
<dbReference type="SUPFAM" id="SSF49401">
    <property type="entry name" value="Bacterial adhesins"/>
    <property type="match status" value="1"/>
</dbReference>
<dbReference type="InterPro" id="IPR008966">
    <property type="entry name" value="Adhesion_dom_sf"/>
</dbReference>
<comment type="caution">
    <text evidence="7">The sequence shown here is derived from an EMBL/GenBank/DDBJ whole genome shotgun (WGS) entry which is preliminary data.</text>
</comment>
<dbReference type="Pfam" id="PF00419">
    <property type="entry name" value="Fimbrial"/>
    <property type="match status" value="1"/>
</dbReference>
<comment type="subcellular location">
    <subcellularLocation>
        <location evidence="1">Fimbrium</location>
    </subcellularLocation>
</comment>
<feature type="chain" id="PRO_5047299924" evidence="5">
    <location>
        <begin position="26"/>
        <end position="384"/>
    </location>
</feature>
<dbReference type="PANTHER" id="PTHR33420:SF3">
    <property type="entry name" value="FIMBRIAL SUBUNIT ELFA"/>
    <property type="match status" value="1"/>
</dbReference>
<evidence type="ECO:0000256" key="4">
    <source>
        <dbReference type="ARBA" id="ARBA00023263"/>
    </source>
</evidence>
<dbReference type="Gene3D" id="2.60.40.1090">
    <property type="entry name" value="Fimbrial-type adhesion domain"/>
    <property type="match status" value="1"/>
</dbReference>
<feature type="signal peptide" evidence="5">
    <location>
        <begin position="1"/>
        <end position="25"/>
    </location>
</feature>
<comment type="similarity">
    <text evidence="2">Belongs to the fimbrial protein family.</text>
</comment>
<organism evidence="7 8">
    <name type="scientific">Raoultella lignicola</name>
    <dbReference type="NCBI Taxonomy" id="3040939"/>
    <lineage>
        <taxon>Bacteria</taxon>
        <taxon>Pseudomonadati</taxon>
        <taxon>Pseudomonadota</taxon>
        <taxon>Gammaproteobacteria</taxon>
        <taxon>Enterobacterales</taxon>
        <taxon>Enterobacteriaceae</taxon>
        <taxon>Klebsiella/Raoultella group</taxon>
        <taxon>Raoultella</taxon>
    </lineage>
</organism>
<dbReference type="InterPro" id="IPR036937">
    <property type="entry name" value="Adhesion_dom_fimbrial_sf"/>
</dbReference>
<accession>A0ABU9FEQ1</accession>